<evidence type="ECO:0000259" key="13">
    <source>
        <dbReference type="PROSITE" id="PS50032"/>
    </source>
</evidence>
<accession>A0ABM5FBM7</accession>
<evidence type="ECO:0000256" key="6">
    <source>
        <dbReference type="ARBA" id="ARBA00022777"/>
    </source>
</evidence>
<dbReference type="CDD" id="cd14407">
    <property type="entry name" value="UBA_MARK3_4"/>
    <property type="match status" value="1"/>
</dbReference>
<dbReference type="CDD" id="cd12196">
    <property type="entry name" value="MARK1-3_C"/>
    <property type="match status" value="1"/>
</dbReference>
<dbReference type="Pfam" id="PF02149">
    <property type="entry name" value="KA1"/>
    <property type="match status" value="1"/>
</dbReference>
<dbReference type="InterPro" id="IPR008271">
    <property type="entry name" value="Ser/Thr_kinase_AS"/>
</dbReference>
<dbReference type="GeneID" id="110087348"/>
<feature type="compositionally biased region" description="Basic and acidic residues" evidence="10">
    <location>
        <begin position="513"/>
        <end position="523"/>
    </location>
</feature>
<comment type="similarity">
    <text evidence="1">Belongs to the protein kinase superfamily. CAMK Ser/Thr protein kinase family. SNF1 subfamily.</text>
</comment>
<dbReference type="Pfam" id="PF00069">
    <property type="entry name" value="Pkinase"/>
    <property type="match status" value="1"/>
</dbReference>
<dbReference type="SUPFAM" id="SSF56112">
    <property type="entry name" value="Protein kinase-like (PK-like)"/>
    <property type="match status" value="1"/>
</dbReference>
<evidence type="ECO:0000259" key="11">
    <source>
        <dbReference type="PROSITE" id="PS50011"/>
    </source>
</evidence>
<organism evidence="14 15">
    <name type="scientific">Pogona vitticeps</name>
    <name type="common">central bearded dragon</name>
    <dbReference type="NCBI Taxonomy" id="103695"/>
    <lineage>
        <taxon>Eukaryota</taxon>
        <taxon>Metazoa</taxon>
        <taxon>Chordata</taxon>
        <taxon>Craniata</taxon>
        <taxon>Vertebrata</taxon>
        <taxon>Euteleostomi</taxon>
        <taxon>Lepidosauria</taxon>
        <taxon>Squamata</taxon>
        <taxon>Bifurcata</taxon>
        <taxon>Unidentata</taxon>
        <taxon>Episquamata</taxon>
        <taxon>Toxicofera</taxon>
        <taxon>Iguania</taxon>
        <taxon>Acrodonta</taxon>
        <taxon>Agamidae</taxon>
        <taxon>Amphibolurinae</taxon>
        <taxon>Pogona</taxon>
    </lineage>
</organism>
<reference evidence="15" key="2">
    <citation type="submission" date="2025-08" db="UniProtKB">
        <authorList>
            <consortium name="RefSeq"/>
        </authorList>
    </citation>
    <scope>IDENTIFICATION</scope>
</reference>
<evidence type="ECO:0000259" key="12">
    <source>
        <dbReference type="PROSITE" id="PS50030"/>
    </source>
</evidence>
<keyword evidence="6 15" id="KW-0418">Kinase</keyword>
<feature type="compositionally biased region" description="Low complexity" evidence="10">
    <location>
        <begin position="321"/>
        <end position="339"/>
    </location>
</feature>
<dbReference type="PANTHER" id="PTHR24346:SF1">
    <property type="entry name" value="MAP_MICROTUBULE AFFINITY-REGULATING KINASE 3"/>
    <property type="match status" value="1"/>
</dbReference>
<dbReference type="PROSITE" id="PS00108">
    <property type="entry name" value="PROTEIN_KINASE_ST"/>
    <property type="match status" value="1"/>
</dbReference>
<dbReference type="Pfam" id="PF00627">
    <property type="entry name" value="UBA"/>
    <property type="match status" value="1"/>
</dbReference>
<comment type="catalytic activity">
    <reaction evidence="8">
        <text>L-threonyl-[protein] + ATP = O-phospho-L-threonyl-[protein] + ADP + H(+)</text>
        <dbReference type="Rhea" id="RHEA:46608"/>
        <dbReference type="Rhea" id="RHEA-COMP:11060"/>
        <dbReference type="Rhea" id="RHEA-COMP:11605"/>
        <dbReference type="ChEBI" id="CHEBI:15378"/>
        <dbReference type="ChEBI" id="CHEBI:30013"/>
        <dbReference type="ChEBI" id="CHEBI:30616"/>
        <dbReference type="ChEBI" id="CHEBI:61977"/>
        <dbReference type="ChEBI" id="CHEBI:456216"/>
        <dbReference type="EC" id="2.7.11.1"/>
    </reaction>
</comment>
<dbReference type="SMART" id="SM00220">
    <property type="entry name" value="S_TKc"/>
    <property type="match status" value="1"/>
</dbReference>
<dbReference type="SUPFAM" id="SSF103243">
    <property type="entry name" value="KA1-like"/>
    <property type="match status" value="1"/>
</dbReference>
<sequence length="621" mass="69692">MEYASGGEVFDYLVAHGRMKEKEARAKFRQIVSAVQYCHQKHIVHRDLKAENLLLDADMNIKIADFGFSNEFTVGNKLDTFCGSPPYAAPELFQGKKYDGPEVDVWSLGVILYTLVSGSLPFDGQNLKELRERVLRGKYRIPFYMSTDCENLLKRFLVLNPTKRGTLEQIMKDRWINAGHEDDELKPFVEPELDISDQKRIDIMVGMGYSQEEIQESLSKMKYDEITATYLLLGRKSSELDASDSSSSSNLSLAKARPSSDLNNSTGQSPHHKVQRSISSSQKQRRYSDHAGPSIPSAVAYPKRSQTSTTDSDLKEEGIQSRKSSSSAAGGRGIAPASPMLGNASNPNKADIPERKRSSATPNNNTAPGAMTRRNTYVCSERTTADRHSVIQNGKESSAIPDQRTPVASTHSISSATTPDRIRFPRGTASRSTFHGQLRERRTATYNGPPASPSLSHEATPLSQTRRGSTNLFSKLTSKLTRRNMSFRFIKRLPTEYERNGRYEGSSRNVSVDQKDDNKEAKPRSLRFTWSMKTTSSMDPNDMMREIRKVLDANNCDYEQRERFLLFCVHGDGHAENLVQWEMEVCKLPRLSLNGVRFKRISGTSIAFKNIASKIANELKL</sequence>
<evidence type="ECO:0000313" key="14">
    <source>
        <dbReference type="Proteomes" id="UP001652642"/>
    </source>
</evidence>
<dbReference type="PROSITE" id="PS50030">
    <property type="entry name" value="UBA"/>
    <property type="match status" value="1"/>
</dbReference>
<feature type="region of interest" description="Disordered" evidence="10">
    <location>
        <begin position="500"/>
        <end position="524"/>
    </location>
</feature>
<gene>
    <name evidence="15" type="primary">MARK3</name>
</gene>
<dbReference type="InterPro" id="IPR000719">
    <property type="entry name" value="Prot_kinase_dom"/>
</dbReference>
<evidence type="ECO:0000256" key="3">
    <source>
        <dbReference type="ARBA" id="ARBA00022527"/>
    </source>
</evidence>
<feature type="compositionally biased region" description="Polar residues" evidence="10">
    <location>
        <begin position="406"/>
        <end position="418"/>
    </location>
</feature>
<dbReference type="SMART" id="SM00165">
    <property type="entry name" value="UBA"/>
    <property type="match status" value="1"/>
</dbReference>
<dbReference type="Proteomes" id="UP001652642">
    <property type="component" value="Chromosome 1"/>
</dbReference>
<dbReference type="Gene3D" id="1.10.510.10">
    <property type="entry name" value="Transferase(Phosphotransferase) domain 1"/>
    <property type="match status" value="1"/>
</dbReference>
<evidence type="ECO:0000313" key="15">
    <source>
        <dbReference type="RefSeq" id="XP_072842808.1"/>
    </source>
</evidence>
<feature type="compositionally biased region" description="Low complexity" evidence="10">
    <location>
        <begin position="243"/>
        <end position="254"/>
    </location>
</feature>
<protein>
    <recommendedName>
        <fullName evidence="2">non-specific serine/threonine protein kinase</fullName>
        <ecNumber evidence="2">2.7.11.1</ecNumber>
    </recommendedName>
</protein>
<dbReference type="InterPro" id="IPR015940">
    <property type="entry name" value="UBA"/>
</dbReference>
<reference evidence="14" key="1">
    <citation type="submission" date="2025-05" db="UniProtKB">
        <authorList>
            <consortium name="RefSeq"/>
        </authorList>
    </citation>
    <scope>NUCLEOTIDE SEQUENCE [LARGE SCALE GENOMIC DNA]</scope>
</reference>
<keyword evidence="5" id="KW-0547">Nucleotide-binding</keyword>
<evidence type="ECO:0000256" key="2">
    <source>
        <dbReference type="ARBA" id="ARBA00012513"/>
    </source>
</evidence>
<proteinExistence type="inferred from homology"/>
<dbReference type="Gene3D" id="3.30.310.80">
    <property type="entry name" value="Kinase associated domain 1, KA1"/>
    <property type="match status" value="1"/>
</dbReference>
<evidence type="ECO:0000256" key="7">
    <source>
        <dbReference type="ARBA" id="ARBA00022840"/>
    </source>
</evidence>
<feature type="compositionally biased region" description="Polar residues" evidence="10">
    <location>
        <begin position="453"/>
        <end position="476"/>
    </location>
</feature>
<evidence type="ECO:0000256" key="5">
    <source>
        <dbReference type="ARBA" id="ARBA00022741"/>
    </source>
</evidence>
<evidence type="ECO:0000256" key="10">
    <source>
        <dbReference type="SAM" id="MobiDB-lite"/>
    </source>
</evidence>
<dbReference type="EC" id="2.7.11.1" evidence="2"/>
<keyword evidence="4" id="KW-0808">Transferase</keyword>
<feature type="compositionally biased region" description="Polar residues" evidence="10">
    <location>
        <begin position="359"/>
        <end position="382"/>
    </location>
</feature>
<dbReference type="InterPro" id="IPR028375">
    <property type="entry name" value="KA1/Ssp2_C"/>
</dbReference>
<name>A0ABM5FBM7_9SAUR</name>
<feature type="domain" description="Protein kinase" evidence="11">
    <location>
        <begin position="1"/>
        <end position="176"/>
    </location>
</feature>
<feature type="compositionally biased region" description="Polar residues" evidence="10">
    <location>
        <begin position="260"/>
        <end position="269"/>
    </location>
</feature>
<keyword evidence="14" id="KW-1185">Reference proteome</keyword>
<dbReference type="InterPro" id="IPR001772">
    <property type="entry name" value="KA1_dom"/>
</dbReference>
<evidence type="ECO:0000256" key="8">
    <source>
        <dbReference type="ARBA" id="ARBA00047899"/>
    </source>
</evidence>
<dbReference type="PROSITE" id="PS50011">
    <property type="entry name" value="PROTEIN_KINASE_DOM"/>
    <property type="match status" value="1"/>
</dbReference>
<feature type="domain" description="UBA" evidence="12">
    <location>
        <begin position="195"/>
        <end position="234"/>
    </location>
</feature>
<keyword evidence="3" id="KW-0723">Serine/threonine-protein kinase</keyword>
<evidence type="ECO:0000256" key="9">
    <source>
        <dbReference type="ARBA" id="ARBA00048679"/>
    </source>
</evidence>
<dbReference type="GO" id="GO:0016301">
    <property type="term" value="F:kinase activity"/>
    <property type="evidence" value="ECO:0007669"/>
    <property type="project" value="UniProtKB-KW"/>
</dbReference>
<feature type="domain" description="KA1" evidence="13">
    <location>
        <begin position="572"/>
        <end position="621"/>
    </location>
</feature>
<dbReference type="PROSITE" id="PS50032">
    <property type="entry name" value="KA1"/>
    <property type="match status" value="1"/>
</dbReference>
<feature type="region of interest" description="Disordered" evidence="10">
    <location>
        <begin position="239"/>
        <end position="476"/>
    </location>
</feature>
<comment type="catalytic activity">
    <reaction evidence="9">
        <text>L-seryl-[protein] + ATP = O-phospho-L-seryl-[protein] + ADP + H(+)</text>
        <dbReference type="Rhea" id="RHEA:17989"/>
        <dbReference type="Rhea" id="RHEA-COMP:9863"/>
        <dbReference type="Rhea" id="RHEA-COMP:11604"/>
        <dbReference type="ChEBI" id="CHEBI:15378"/>
        <dbReference type="ChEBI" id="CHEBI:29999"/>
        <dbReference type="ChEBI" id="CHEBI:30616"/>
        <dbReference type="ChEBI" id="CHEBI:83421"/>
        <dbReference type="ChEBI" id="CHEBI:456216"/>
        <dbReference type="EC" id="2.7.11.1"/>
    </reaction>
</comment>
<evidence type="ECO:0000256" key="1">
    <source>
        <dbReference type="ARBA" id="ARBA00006234"/>
    </source>
</evidence>
<evidence type="ECO:0000256" key="4">
    <source>
        <dbReference type="ARBA" id="ARBA00022679"/>
    </source>
</evidence>
<keyword evidence="7" id="KW-0067">ATP-binding</keyword>
<dbReference type="Gene3D" id="1.10.8.10">
    <property type="entry name" value="DNA helicase RuvA subunit, C-terminal domain"/>
    <property type="match status" value="1"/>
</dbReference>
<dbReference type="RefSeq" id="XP_072842808.1">
    <property type="nucleotide sequence ID" value="XM_072986707.1"/>
</dbReference>
<dbReference type="PANTHER" id="PTHR24346">
    <property type="entry name" value="MAP/MICROTUBULE AFFINITY-REGULATING KINASE"/>
    <property type="match status" value="1"/>
</dbReference>
<dbReference type="InterPro" id="IPR011009">
    <property type="entry name" value="Kinase-like_dom_sf"/>
</dbReference>